<dbReference type="RefSeq" id="XP_022509150.1">
    <property type="nucleotide sequence ID" value="XM_022658559.1"/>
</dbReference>
<keyword evidence="2" id="KW-0560">Oxidoreductase</keyword>
<protein>
    <recommendedName>
        <fullName evidence="4">Enoyl reductase (ER) domain-containing protein</fullName>
    </recommendedName>
</protein>
<comment type="caution">
    <text evidence="5">The sequence shown here is derived from an EMBL/GenBank/DDBJ whole genome shotgun (WGS) entry which is preliminary data.</text>
</comment>
<dbReference type="EMBL" id="LVKK01000076">
    <property type="protein sequence ID" value="OAG37198.1"/>
    <property type="molecule type" value="Genomic_DNA"/>
</dbReference>
<dbReference type="Proteomes" id="UP000077002">
    <property type="component" value="Unassembled WGS sequence"/>
</dbReference>
<evidence type="ECO:0000256" key="1">
    <source>
        <dbReference type="ARBA" id="ARBA00008072"/>
    </source>
</evidence>
<dbReference type="PANTHER" id="PTHR45348:SF2">
    <property type="entry name" value="ZINC-TYPE ALCOHOL DEHYDROGENASE-LIKE PROTEIN C2E1P3.01"/>
    <property type="match status" value="1"/>
</dbReference>
<dbReference type="InterPro" id="IPR047122">
    <property type="entry name" value="Trans-enoyl_RdTase-like"/>
</dbReference>
<dbReference type="InterPro" id="IPR013154">
    <property type="entry name" value="ADH-like_N"/>
</dbReference>
<evidence type="ECO:0000259" key="4">
    <source>
        <dbReference type="SMART" id="SM00829"/>
    </source>
</evidence>
<name>A0A177EYZ9_9EURO</name>
<organism evidence="5 6">
    <name type="scientific">Fonsecaea monophora</name>
    <dbReference type="NCBI Taxonomy" id="254056"/>
    <lineage>
        <taxon>Eukaryota</taxon>
        <taxon>Fungi</taxon>
        <taxon>Dikarya</taxon>
        <taxon>Ascomycota</taxon>
        <taxon>Pezizomycotina</taxon>
        <taxon>Eurotiomycetes</taxon>
        <taxon>Chaetothyriomycetidae</taxon>
        <taxon>Chaetothyriales</taxon>
        <taxon>Herpotrichiellaceae</taxon>
        <taxon>Fonsecaea</taxon>
    </lineage>
</organism>
<evidence type="ECO:0000256" key="3">
    <source>
        <dbReference type="SAM" id="MobiDB-lite"/>
    </source>
</evidence>
<feature type="region of interest" description="Disordered" evidence="3">
    <location>
        <begin position="369"/>
        <end position="389"/>
    </location>
</feature>
<dbReference type="CDD" id="cd08249">
    <property type="entry name" value="enoyl_reductase_like"/>
    <property type="match status" value="1"/>
</dbReference>
<dbReference type="GO" id="GO:0016651">
    <property type="term" value="F:oxidoreductase activity, acting on NAD(P)H"/>
    <property type="evidence" value="ECO:0007669"/>
    <property type="project" value="InterPro"/>
</dbReference>
<gene>
    <name evidence="5" type="ORF">AYO21_08616</name>
</gene>
<evidence type="ECO:0000313" key="6">
    <source>
        <dbReference type="Proteomes" id="UP000077002"/>
    </source>
</evidence>
<dbReference type="GeneID" id="34603759"/>
<feature type="domain" description="Enoyl reductase (ER)" evidence="4">
    <location>
        <begin position="14"/>
        <end position="341"/>
    </location>
</feature>
<dbReference type="SUPFAM" id="SSF50129">
    <property type="entry name" value="GroES-like"/>
    <property type="match status" value="1"/>
</dbReference>
<reference evidence="5 6" key="1">
    <citation type="submission" date="2016-03" db="EMBL/GenBank/DDBJ databases">
        <title>Draft genome sequence of the Fonsecaea monophora CBS 269.37.</title>
        <authorList>
            <person name="Bombassaro A."/>
            <person name="Vinicius W.A."/>
            <person name="De Hoog S."/>
            <person name="Sun J."/>
            <person name="Souza E.M."/>
            <person name="Raittz R.T."/>
            <person name="Costa F."/>
            <person name="Leao A.C."/>
            <person name="Tadra-Sfeir M.Z."/>
            <person name="Baura V."/>
            <person name="Balsanelli E."/>
            <person name="Pedrosa F.O."/>
            <person name="Moreno L.F."/>
            <person name="Steffens M.B."/>
            <person name="Xi L."/>
            <person name="Bocca A.L."/>
            <person name="Felipe M.S."/>
            <person name="Teixeira M."/>
            <person name="Telles Filho F.Q."/>
            <person name="Azevedo C.M."/>
            <person name="Gomes R."/>
            <person name="Vicente V.A."/>
        </authorList>
    </citation>
    <scope>NUCLEOTIDE SEQUENCE [LARGE SCALE GENOMIC DNA]</scope>
    <source>
        <strain evidence="5 6">CBS 269.37</strain>
    </source>
</reference>
<keyword evidence="6" id="KW-1185">Reference proteome</keyword>
<dbReference type="PANTHER" id="PTHR45348">
    <property type="entry name" value="HYPOTHETICAL OXIDOREDUCTASE (EUROFUNG)"/>
    <property type="match status" value="1"/>
</dbReference>
<dbReference type="Gene3D" id="3.90.180.10">
    <property type="entry name" value="Medium-chain alcohol dehydrogenases, catalytic domain"/>
    <property type="match status" value="1"/>
</dbReference>
<evidence type="ECO:0000256" key="2">
    <source>
        <dbReference type="ARBA" id="ARBA00023002"/>
    </source>
</evidence>
<dbReference type="SMART" id="SM00829">
    <property type="entry name" value="PKS_ER"/>
    <property type="match status" value="1"/>
</dbReference>
<dbReference type="InterPro" id="IPR020843">
    <property type="entry name" value="ER"/>
</dbReference>
<comment type="similarity">
    <text evidence="1">Belongs to the zinc-containing alcohol dehydrogenase family.</text>
</comment>
<dbReference type="AlphaFoldDB" id="A0A177EYZ9"/>
<dbReference type="SUPFAM" id="SSF51735">
    <property type="entry name" value="NAD(P)-binding Rossmann-fold domains"/>
    <property type="match status" value="1"/>
</dbReference>
<dbReference type="InterPro" id="IPR036291">
    <property type="entry name" value="NAD(P)-bd_dom_sf"/>
</dbReference>
<evidence type="ECO:0000313" key="5">
    <source>
        <dbReference type="EMBL" id="OAG37198.1"/>
    </source>
</evidence>
<dbReference type="Gene3D" id="3.40.50.720">
    <property type="entry name" value="NAD(P)-binding Rossmann-like Domain"/>
    <property type="match status" value="1"/>
</dbReference>
<accession>A0A177EYZ9</accession>
<sequence>MATANHAAWFRQAKSPLEVGPADVGKPGANEVLVQNRAVAMNPIDWKIQNGAFPAGSLPRILGQDVSGDIVEVGEGVTQFRKGQRVLAHAVGLATNEARHGGFQEYTVVPTVGCCVIPNGMKYEEACVLPLAISTAGIGLFHEDRLGLMSPVDAAEKGHPEQEAILVWGGSSSIGAAAIQLAVAAKYHVIATASPPNFDLCKSLGASDVFDRSSLGIVGDLTAALQKYTCRGAFDAIATRDTQLNVAQVLAQLGGGRMAVALPPIEELPATVQVNGIFAVSILQQDKALGKAIYADFLPRALEQDLIKPAPPSDVVGHGVEHIQGALEKLRAGVSGSKVVITLGSRSIINTTILERRAIIMVKSGTRDPARGNYAATSEQTQEENGRSCAPGLPLEHILYASRMADVGKINAPFPMPQLLSGRHQAVKEGD</sequence>
<proteinExistence type="inferred from homology"/>
<dbReference type="InterPro" id="IPR011032">
    <property type="entry name" value="GroES-like_sf"/>
</dbReference>
<dbReference type="OrthoDB" id="48317at2759"/>
<dbReference type="Pfam" id="PF08240">
    <property type="entry name" value="ADH_N"/>
    <property type="match status" value="1"/>
</dbReference>